<dbReference type="Gene3D" id="3.40.50.1820">
    <property type="entry name" value="alpha/beta hydrolase"/>
    <property type="match status" value="1"/>
</dbReference>
<dbReference type="InterPro" id="IPR000073">
    <property type="entry name" value="AB_hydrolase_1"/>
</dbReference>
<dbReference type="GO" id="GO:0017171">
    <property type="term" value="F:serine hydrolase activity"/>
    <property type="evidence" value="ECO:0007669"/>
    <property type="project" value="TreeGrafter"/>
</dbReference>
<dbReference type="AlphaFoldDB" id="A0A5E4W129"/>
<keyword evidence="2" id="KW-0378">Hydrolase</keyword>
<reference evidence="2 3" key="1">
    <citation type="submission" date="2019-08" db="EMBL/GenBank/DDBJ databases">
        <authorList>
            <person name="Peeters C."/>
        </authorList>
    </citation>
    <scope>NUCLEOTIDE SEQUENCE [LARGE SCALE GENOMIC DNA]</scope>
    <source>
        <strain evidence="2 3">LMG 31011</strain>
    </source>
</reference>
<dbReference type="Pfam" id="PF00561">
    <property type="entry name" value="Abhydrolase_1"/>
    <property type="match status" value="1"/>
</dbReference>
<gene>
    <name evidence="2" type="ORF">PAQ31011_03007</name>
</gene>
<evidence type="ECO:0000313" key="2">
    <source>
        <dbReference type="EMBL" id="VVE18151.1"/>
    </source>
</evidence>
<dbReference type="SUPFAM" id="SSF53474">
    <property type="entry name" value="alpha/beta-Hydrolases"/>
    <property type="match status" value="1"/>
</dbReference>
<dbReference type="InterPro" id="IPR029058">
    <property type="entry name" value="AB_hydrolase_fold"/>
</dbReference>
<feature type="domain" description="AB hydrolase-1" evidence="1">
    <location>
        <begin position="101"/>
        <end position="211"/>
    </location>
</feature>
<evidence type="ECO:0000259" key="1">
    <source>
        <dbReference type="Pfam" id="PF00561"/>
    </source>
</evidence>
<evidence type="ECO:0000313" key="3">
    <source>
        <dbReference type="Proteomes" id="UP000366819"/>
    </source>
</evidence>
<proteinExistence type="predicted"/>
<dbReference type="PANTHER" id="PTHR46331">
    <property type="entry name" value="VALACYCLOVIR HYDROLASE"/>
    <property type="match status" value="1"/>
</dbReference>
<dbReference type="PANTHER" id="PTHR46331:SF2">
    <property type="entry name" value="VALACYCLOVIR HYDROLASE"/>
    <property type="match status" value="1"/>
</dbReference>
<dbReference type="EMBL" id="CABPSN010000004">
    <property type="protein sequence ID" value="VVE18151.1"/>
    <property type="molecule type" value="Genomic_DNA"/>
</dbReference>
<name>A0A5E4W129_9BURK</name>
<organism evidence="2 3">
    <name type="scientific">Pandoraea aquatica</name>
    <dbReference type="NCBI Taxonomy" id="2508290"/>
    <lineage>
        <taxon>Bacteria</taxon>
        <taxon>Pseudomonadati</taxon>
        <taxon>Pseudomonadota</taxon>
        <taxon>Betaproteobacteria</taxon>
        <taxon>Burkholderiales</taxon>
        <taxon>Burkholderiaceae</taxon>
        <taxon>Pandoraea</taxon>
    </lineage>
</organism>
<sequence length="321" mass="34935">MSGGRVRPFLAPPAAGIGIQWPGISPPNFIAMKIIESSLKPLLAMVGVVAAAAALQAAPSMAAELWQTLPPTPAPAKFDRTGFANVNGIRLYNAEVGKGSPVLLLHGGLANSDYLAKQVEALKAHHLVIAVDTRGHGRSTRDDRPYGYDLMADDVIALLDQLHIKKADVVGWSDGAIQGIDLAIRYPDRVGKIVAFGVNTNTDGLKPDFDKNPVFAEFIKRAANDYAKLSSTPKEYDAFLNQIGKMWEGQPNWTDTQLKTIKSKVLILDGEHDEGIKLEHNIYMAHTIPGAQLMILPGVSHFAFIQDPKMFNFAITHFLDH</sequence>
<accession>A0A5E4W129</accession>
<protein>
    <submittedName>
        <fullName evidence="2">Alpha/beta hydrolase</fullName>
    </submittedName>
</protein>
<dbReference type="Proteomes" id="UP000366819">
    <property type="component" value="Unassembled WGS sequence"/>
</dbReference>
<keyword evidence="3" id="KW-1185">Reference proteome</keyword>